<evidence type="ECO:0000313" key="2">
    <source>
        <dbReference type="EMBL" id="CAD1478447.1"/>
    </source>
</evidence>
<dbReference type="Proteomes" id="UP000752696">
    <property type="component" value="Unassembled WGS sequence"/>
</dbReference>
<accession>A0A6V7HD76</accession>
<organism evidence="2 3">
    <name type="scientific">Heterotrigona itama</name>
    <dbReference type="NCBI Taxonomy" id="395501"/>
    <lineage>
        <taxon>Eukaryota</taxon>
        <taxon>Metazoa</taxon>
        <taxon>Ecdysozoa</taxon>
        <taxon>Arthropoda</taxon>
        <taxon>Hexapoda</taxon>
        <taxon>Insecta</taxon>
        <taxon>Pterygota</taxon>
        <taxon>Neoptera</taxon>
        <taxon>Endopterygota</taxon>
        <taxon>Hymenoptera</taxon>
        <taxon>Apocrita</taxon>
        <taxon>Aculeata</taxon>
        <taxon>Apoidea</taxon>
        <taxon>Anthophila</taxon>
        <taxon>Apidae</taxon>
        <taxon>Heterotrigona</taxon>
    </lineage>
</organism>
<dbReference type="OrthoDB" id="7603606at2759"/>
<evidence type="ECO:0000313" key="3">
    <source>
        <dbReference type="Proteomes" id="UP000752696"/>
    </source>
</evidence>
<reference evidence="2" key="1">
    <citation type="submission" date="2020-07" db="EMBL/GenBank/DDBJ databases">
        <authorList>
            <person name="Nazaruddin N."/>
        </authorList>
    </citation>
    <scope>NUCLEOTIDE SEQUENCE</scope>
</reference>
<keyword evidence="3" id="KW-1185">Reference proteome</keyword>
<evidence type="ECO:0000256" key="1">
    <source>
        <dbReference type="SAM" id="MobiDB-lite"/>
    </source>
</evidence>
<gene>
    <name evidence="2" type="ORF">MHI_LOCUS798525</name>
</gene>
<feature type="region of interest" description="Disordered" evidence="1">
    <location>
        <begin position="172"/>
        <end position="204"/>
    </location>
</feature>
<proteinExistence type="predicted"/>
<feature type="compositionally biased region" description="Polar residues" evidence="1">
    <location>
        <begin position="181"/>
        <end position="190"/>
    </location>
</feature>
<feature type="non-terminal residue" evidence="2">
    <location>
        <position position="1"/>
    </location>
</feature>
<dbReference type="EMBL" id="CAJDYZ010010764">
    <property type="protein sequence ID" value="CAD1478447.1"/>
    <property type="molecule type" value="Genomic_DNA"/>
</dbReference>
<dbReference type="AlphaFoldDB" id="A0A6V7HD76"/>
<name>A0A6V7HD76_9HYME</name>
<feature type="non-terminal residue" evidence="2">
    <location>
        <position position="227"/>
    </location>
</feature>
<sequence length="227" mass="25023">AINLFGVNDKRVGDFRELQNYECHLWISTVKGFTYKSTVHQPFSTIRFPSHQWTFGQTSLEMTTRVLSLFVLCAVMYQMCFAKPAEVLQNPEPLSPVQHGEAISVTDNKREQRSPQFGLLGAGFSESDFDEERTFKQRRYRRPQDCLEFPCGPYPGPVPLGPLGPPVPPVYPPPPLYPEQTGGSFATASAGSMDGPIGEQSYSNAQSANFNVGPFSASFSNADASAD</sequence>
<protein>
    <submittedName>
        <fullName evidence="2">Uncharacterized protein</fullName>
    </submittedName>
</protein>
<comment type="caution">
    <text evidence="2">The sequence shown here is derived from an EMBL/GenBank/DDBJ whole genome shotgun (WGS) entry which is preliminary data.</text>
</comment>